<name>A0A0N4V050_ENTVE</name>
<keyword evidence="5 6" id="KW-0175">Coiled coil</keyword>
<feature type="coiled-coil region" evidence="6">
    <location>
        <begin position="504"/>
        <end position="542"/>
    </location>
</feature>
<dbReference type="InterPro" id="IPR000719">
    <property type="entry name" value="Prot_kinase_dom"/>
</dbReference>
<comment type="subcellular location">
    <subcellularLocation>
        <location evidence="6">Cytoplasm</location>
        <location evidence="6">P-body</location>
    </subcellularLocation>
</comment>
<feature type="binding site" evidence="6">
    <location>
        <begin position="330"/>
        <end position="337"/>
    </location>
    <ligand>
        <name>ATP</name>
        <dbReference type="ChEBI" id="CHEBI:30616"/>
    </ligand>
</feature>
<feature type="binding site" evidence="6">
    <location>
        <begin position="403"/>
        <end position="404"/>
    </location>
    <ligand>
        <name>ATP</name>
        <dbReference type="ChEBI" id="CHEBI:30616"/>
    </ligand>
</feature>
<evidence type="ECO:0000256" key="3">
    <source>
        <dbReference type="ARBA" id="ARBA00022741"/>
    </source>
</evidence>
<sequence>MQSGNDMFPGYDHGPNTVPAGSRLAQYLHGAPQSSVRPSTWNTPLIHGQAINPPYSLAAANPVPTSNVPGFVPSFAQMSLVDDKDVPVSPYSIASSSQRPSNFASSSSHALTSSPVVHDPLRPSGHVVQTAETNSASTYMQENFGGTTYFFPPGQNTVVEQQRPEQQEDRVQIENMAGFMYRAPPPNVGRFKAKGPAASTYFTVPELRYELINRQLAISSHADASAYPDLPQNVEQYHDLVPLENPKIHFSTVLDKGIFGSHGTTVYKAISARDGMPYCIRRIHNIRLTQPKQASLADNWKKLVQVNVVQLRDVIITRQFGDTSLLFVYDYHPMSETLRSRHFGSQLNGLNANFSTGNKLSPLTTMIPSGVQESVLWTYVVQLSSALRTIHGSGMAARTIDLTKIIVFSKTKLMLSSCGILDVIAPDTSHNAIQHQQQEDLVALGRLLAALACNSPQAGRREVLPATLQIIQQNYSNDMKNLIALLLNPGNRRNINDIMPMIGARFYNQVENMQVKADLLENELSKELENGRLFRLLCKLCCIIDRPDIQMGMAWSETGDRFLLKLFREYLFHQVTESGKPWIDMAHIITCLNKLDAGYPEKIQLVSSDGDNVLIVSYGELKQCVENSFRELTTATAAPALAPIIPLVGPR</sequence>
<keyword evidence="2 6" id="KW-0507">mRNA processing</keyword>
<feature type="region of interest" description="Disordered" evidence="7">
    <location>
        <begin position="91"/>
        <end position="121"/>
    </location>
</feature>
<keyword evidence="3 6" id="KW-0547">Nucleotide-binding</keyword>
<comment type="function">
    <text evidence="6">Regulatory subunit of the poly(A)-nuclease (PAN) deadenylation complex, one of two cytoplasmic mRNA deadenylases involved in general and miRNA-mediated mRNA turnover. PAN specifically shortens poly(A) tails of RNA and the activity is stimulated by poly(A)-binding protein (PABP). PAN deadenylation is followed by rapid degradation of the shortened mRNA tails by the CCR4-NOT complex. Deadenylated mRNAs are then degraded by two alternative mechanisms, namely exosome-mediated 3'-5' exonucleolytic degradation, or deadenlyation-dependent mRNA decaping and subsequent 5'-3' exonucleolytic degradation by XRN1. PAN3 acts as a positive regulator for PAN activity, recruiting the catalytic subunit PAN2 to mRNA via its interaction with RNA and PABP, and to miRNA targets via its interaction with GW182 family proteins.</text>
</comment>
<evidence type="ECO:0000256" key="4">
    <source>
        <dbReference type="ARBA" id="ARBA00022840"/>
    </source>
</evidence>
<proteinExistence type="inferred from homology"/>
<evidence type="ECO:0000313" key="10">
    <source>
        <dbReference type="Proteomes" id="UP000274131"/>
    </source>
</evidence>
<comment type="similarity">
    <text evidence="6">Belongs to the protein kinase superfamily. PAN3 family.</text>
</comment>
<feature type="binding site" evidence="6">
    <location>
        <position position="281"/>
    </location>
    <ligand>
        <name>ATP</name>
        <dbReference type="ChEBI" id="CHEBI:30616"/>
    </ligand>
</feature>
<evidence type="ECO:0000256" key="7">
    <source>
        <dbReference type="SAM" id="MobiDB-lite"/>
    </source>
</evidence>
<dbReference type="InterPro" id="IPR030844">
    <property type="entry name" value="PAN3"/>
</dbReference>
<dbReference type="WBParaSite" id="EVEC_0000327701-mRNA-1">
    <property type="protein sequence ID" value="EVEC_0000327701-mRNA-1"/>
    <property type="gene ID" value="EVEC_0000327701"/>
</dbReference>
<dbReference type="GO" id="GO:0031251">
    <property type="term" value="C:PAN complex"/>
    <property type="evidence" value="ECO:0007669"/>
    <property type="project" value="UniProtKB-UniRule"/>
</dbReference>
<dbReference type="InterPro" id="IPR011009">
    <property type="entry name" value="Kinase-like_dom_sf"/>
</dbReference>
<keyword evidence="10" id="KW-1185">Reference proteome</keyword>
<evidence type="ECO:0000256" key="2">
    <source>
        <dbReference type="ARBA" id="ARBA00022664"/>
    </source>
</evidence>
<dbReference type="GO" id="GO:0010606">
    <property type="term" value="P:positive regulation of cytoplasmic mRNA processing body assembly"/>
    <property type="evidence" value="ECO:0007669"/>
    <property type="project" value="UniProtKB-UniRule"/>
</dbReference>
<dbReference type="HAMAP" id="MF_03181">
    <property type="entry name" value="PAN3"/>
    <property type="match status" value="1"/>
</dbReference>
<feature type="compositionally biased region" description="Low complexity" evidence="7">
    <location>
        <begin position="101"/>
        <end position="114"/>
    </location>
</feature>
<gene>
    <name evidence="6" type="primary">PAN3</name>
    <name evidence="9" type="ORF">EVEC_LOCUS2985</name>
</gene>
<dbReference type="GO" id="GO:0008143">
    <property type="term" value="F:poly(A) binding"/>
    <property type="evidence" value="ECO:0007669"/>
    <property type="project" value="TreeGrafter"/>
</dbReference>
<dbReference type="Gene3D" id="1.10.287.3700">
    <property type="match status" value="1"/>
</dbReference>
<reference evidence="11" key="1">
    <citation type="submission" date="2017-02" db="UniProtKB">
        <authorList>
            <consortium name="WormBaseParasite"/>
        </authorList>
    </citation>
    <scope>IDENTIFICATION</scope>
</reference>
<dbReference type="PROSITE" id="PS50011">
    <property type="entry name" value="PROTEIN_KINASE_DOM"/>
    <property type="match status" value="1"/>
</dbReference>
<feature type="region of interest" description="Knob domain" evidence="6">
    <location>
        <begin position="543"/>
        <end position="651"/>
    </location>
</feature>
<evidence type="ECO:0000313" key="11">
    <source>
        <dbReference type="WBParaSite" id="EVEC_0000327701-mRNA-1"/>
    </source>
</evidence>
<feature type="region of interest" description="Disordered" evidence="7">
    <location>
        <begin position="1"/>
        <end position="21"/>
    </location>
</feature>
<keyword evidence="4 6" id="KW-0067">ATP-binding</keyword>
<evidence type="ECO:0000256" key="5">
    <source>
        <dbReference type="ARBA" id="ARBA00023054"/>
    </source>
</evidence>
<dbReference type="SUPFAM" id="SSF56112">
    <property type="entry name" value="Protein kinase-like (PK-like)"/>
    <property type="match status" value="1"/>
</dbReference>
<dbReference type="GO" id="GO:0000289">
    <property type="term" value="P:nuclear-transcribed mRNA poly(A) tail shortening"/>
    <property type="evidence" value="ECO:0007669"/>
    <property type="project" value="UniProtKB-UniRule"/>
</dbReference>
<keyword evidence="1 6" id="KW-0963">Cytoplasm</keyword>
<comment type="domain">
    <text evidence="6">The pseudokinase domain, the coiled-coil (CC), and C-terminal knob domain (CK) form a structural unit (PKC) that forms an extensive high-affinity interaction surface for PAN2.</text>
</comment>
<organism evidence="11">
    <name type="scientific">Enterobius vermicularis</name>
    <name type="common">Human pinworm</name>
    <dbReference type="NCBI Taxonomy" id="51028"/>
    <lineage>
        <taxon>Eukaryota</taxon>
        <taxon>Metazoa</taxon>
        <taxon>Ecdysozoa</taxon>
        <taxon>Nematoda</taxon>
        <taxon>Chromadorea</taxon>
        <taxon>Rhabditida</taxon>
        <taxon>Spirurina</taxon>
        <taxon>Oxyuridomorpha</taxon>
        <taxon>Oxyuroidea</taxon>
        <taxon>Oxyuridae</taxon>
        <taxon>Enterobius</taxon>
    </lineage>
</organism>
<dbReference type="Gene3D" id="1.10.510.10">
    <property type="entry name" value="Transferase(Phosphotransferase) domain 1"/>
    <property type="match status" value="1"/>
</dbReference>
<dbReference type="AlphaFoldDB" id="A0A0N4V050"/>
<protein>
    <recommendedName>
        <fullName evidence="6">PAN2-PAN3 deadenylation complex subunit PAN3</fullName>
    </recommendedName>
    <alternativeName>
        <fullName evidence="6">PAB1P-dependent poly(A)-specific ribonuclease</fullName>
    </alternativeName>
    <alternativeName>
        <fullName evidence="6">Poly(A)-nuclease deadenylation complex subunit 3</fullName>
        <shortName evidence="6">PAN deadenylation complex subunit 3</shortName>
    </alternativeName>
</protein>
<evidence type="ECO:0000313" key="9">
    <source>
        <dbReference type="EMBL" id="VDD87842.1"/>
    </source>
</evidence>
<dbReference type="STRING" id="51028.A0A0N4V050"/>
<reference evidence="9 10" key="2">
    <citation type="submission" date="2018-10" db="EMBL/GenBank/DDBJ databases">
        <authorList>
            <consortium name="Pathogen Informatics"/>
        </authorList>
    </citation>
    <scope>NUCLEOTIDE SEQUENCE [LARGE SCALE GENOMIC DNA]</scope>
</reference>
<feature type="domain" description="Protein kinase" evidence="8">
    <location>
        <begin position="248"/>
        <end position="507"/>
    </location>
</feature>
<evidence type="ECO:0000256" key="6">
    <source>
        <dbReference type="HAMAP-Rule" id="MF_03181"/>
    </source>
</evidence>
<dbReference type="PANTHER" id="PTHR12272:SF11">
    <property type="entry name" value="PAN2-PAN3 DEADENYLATION COMPLEX SUBUNIT PAN3"/>
    <property type="match status" value="1"/>
</dbReference>
<evidence type="ECO:0000256" key="1">
    <source>
        <dbReference type="ARBA" id="ARBA00022490"/>
    </source>
</evidence>
<dbReference type="EMBL" id="UXUI01007485">
    <property type="protein sequence ID" value="VDD87842.1"/>
    <property type="molecule type" value="Genomic_DNA"/>
</dbReference>
<dbReference type="InterPro" id="IPR041332">
    <property type="entry name" value="Pan3_CK"/>
</dbReference>
<dbReference type="Gene3D" id="1.20.5.5160">
    <property type="match status" value="1"/>
</dbReference>
<dbReference type="Proteomes" id="UP000274131">
    <property type="component" value="Unassembled WGS sequence"/>
</dbReference>
<dbReference type="GO" id="GO:0004672">
    <property type="term" value="F:protein kinase activity"/>
    <property type="evidence" value="ECO:0007669"/>
    <property type="project" value="InterPro"/>
</dbReference>
<evidence type="ECO:0000259" key="8">
    <source>
        <dbReference type="PROSITE" id="PS50011"/>
    </source>
</evidence>
<accession>A0A0N4V050</accession>
<dbReference type="GO" id="GO:0000932">
    <property type="term" value="C:P-body"/>
    <property type="evidence" value="ECO:0007669"/>
    <property type="project" value="UniProtKB-SubCell"/>
</dbReference>
<comment type="caution">
    <text evidence="6">Lacks conserved residue(s) required for the propagation of feature annotation.</text>
</comment>
<comment type="domain">
    <text evidence="6">The N-terminal zinc finger binds to poly(A) RNA.</text>
</comment>
<comment type="domain">
    <text evidence="6">Contains a pseudokinase domain. The protein kinase domain is predicted to be catalytically inactive because some of the residues important for catalytic activity are substituted and it lacks the equivalent of the binding site for a peptide substrate. However, it has retained an ATP-binding site and ATP-binding is required for mRNA degradation, stimulating the activity of the PAN2 nuclease in vitro. The nucleotide-binding site is juxtaposed to the RNase active site of PAN2 in the complex and may actually bind nucleosides of a poly(A) RNA rather than ATP, feeding the poly(A)-tail to the active site of the deadenylase and thus increasing the efficiency with which this distributive enzyme degrades oligo(A) RNAs.</text>
</comment>
<dbReference type="FunFam" id="1.10.287.3700:FF:000001">
    <property type="entry name" value="PAN2-PAN3 deadenylation complex subunit PAN3"/>
    <property type="match status" value="1"/>
</dbReference>
<dbReference type="Pfam" id="PF18101">
    <property type="entry name" value="Pan3_CK"/>
    <property type="match status" value="1"/>
</dbReference>
<dbReference type="OrthoDB" id="204958at2759"/>
<dbReference type="GO" id="GO:0006397">
    <property type="term" value="P:mRNA processing"/>
    <property type="evidence" value="ECO:0007669"/>
    <property type="project" value="UniProtKB-KW"/>
</dbReference>
<dbReference type="GO" id="GO:0005524">
    <property type="term" value="F:ATP binding"/>
    <property type="evidence" value="ECO:0007669"/>
    <property type="project" value="UniProtKB-UniRule"/>
</dbReference>
<dbReference type="PANTHER" id="PTHR12272">
    <property type="entry name" value="DEADENYLATION COMPLEX SUBUNIT PAN3"/>
    <property type="match status" value="1"/>
</dbReference>
<comment type="subunit">
    <text evidence="6">Homodimer. Forms a heterotrimer with a catalytic subunit PAN2 to form the poly(A)-nuclease (PAN) deadenylation complex. Interacts (via PAM-2 motif) with poly(A)-binding protein (via PABC domain), conferring substrate specificity of the enzyme complex.</text>
</comment>